<feature type="binding site" evidence="10">
    <location>
        <position position="128"/>
    </location>
    <ligand>
        <name>substrate</name>
    </ligand>
</feature>
<evidence type="ECO:0000256" key="7">
    <source>
        <dbReference type="ARBA" id="ARBA00023098"/>
    </source>
</evidence>
<comment type="cofactor">
    <cofactor evidence="10">
        <name>Mn(2+)</name>
        <dbReference type="ChEBI" id="CHEBI:29035"/>
    </cofactor>
    <text evidence="10">Binds 2 Mn(2+) ions per subunit in a binuclear metal center.</text>
</comment>
<keyword evidence="5 10" id="KW-0479">Metal-binding</keyword>
<feature type="binding site" evidence="10">
    <location>
        <position position="203"/>
    </location>
    <ligand>
        <name>Mn(2+)</name>
        <dbReference type="ChEBI" id="CHEBI:29035"/>
        <label>1</label>
    </ligand>
</feature>
<dbReference type="UniPathway" id="UPA00359">
    <property type="reaction ID" value="UER00480"/>
</dbReference>
<dbReference type="GO" id="GO:0005737">
    <property type="term" value="C:cytoplasm"/>
    <property type="evidence" value="ECO:0007669"/>
    <property type="project" value="InterPro"/>
</dbReference>
<dbReference type="GO" id="GO:0008758">
    <property type="term" value="F:UDP-2,3-diacylglucosamine hydrolase activity"/>
    <property type="evidence" value="ECO:0007669"/>
    <property type="project" value="UniProtKB-UniRule"/>
</dbReference>
<evidence type="ECO:0000256" key="10">
    <source>
        <dbReference type="HAMAP-Rule" id="MF_00575"/>
    </source>
</evidence>
<feature type="binding site" evidence="10">
    <location>
        <position position="201"/>
    </location>
    <ligand>
        <name>Mn(2+)</name>
        <dbReference type="ChEBI" id="CHEBI:29035"/>
        <label>2</label>
    </ligand>
</feature>
<keyword evidence="8 10" id="KW-0472">Membrane</keyword>
<dbReference type="EC" id="3.6.1.54" evidence="10"/>
<comment type="caution">
    <text evidence="10">Lacks conserved residue(s) required for the propagation of feature annotation.</text>
</comment>
<evidence type="ECO:0000256" key="9">
    <source>
        <dbReference type="ARBA" id="ARBA00023211"/>
    </source>
</evidence>
<proteinExistence type="inferred from homology"/>
<dbReference type="AlphaFoldDB" id="A0A317CSL0"/>
<dbReference type="Pfam" id="PF00149">
    <property type="entry name" value="Metallophos"/>
    <property type="match status" value="1"/>
</dbReference>
<dbReference type="NCBIfam" id="TIGR01854">
    <property type="entry name" value="lipid_A_lpxH"/>
    <property type="match status" value="1"/>
</dbReference>
<dbReference type="Proteomes" id="UP000245506">
    <property type="component" value="Unassembled WGS sequence"/>
</dbReference>
<keyword evidence="1 10" id="KW-1003">Cell membrane</keyword>
<feature type="binding site" evidence="10">
    <location>
        <position position="120"/>
    </location>
    <ligand>
        <name>Mn(2+)</name>
        <dbReference type="ChEBI" id="CHEBI:29035"/>
        <label>2</label>
    </ligand>
</feature>
<evidence type="ECO:0000256" key="3">
    <source>
        <dbReference type="ARBA" id="ARBA00022519"/>
    </source>
</evidence>
<comment type="caution">
    <text evidence="12">The sequence shown here is derived from an EMBL/GenBank/DDBJ whole genome shotgun (WGS) entry which is preliminary data.</text>
</comment>
<dbReference type="NCBIfam" id="NF003743">
    <property type="entry name" value="PRK05340.1"/>
    <property type="match status" value="1"/>
</dbReference>
<dbReference type="SUPFAM" id="SSF56300">
    <property type="entry name" value="Metallo-dependent phosphatases"/>
    <property type="match status" value="1"/>
</dbReference>
<comment type="catalytic activity">
    <reaction evidence="10">
        <text>UDP-2-N,3-O-bis[(3R)-3-hydroxytetradecanoyl]-alpha-D-glucosamine + H2O = 2-N,3-O-bis[(3R)-3-hydroxytetradecanoyl]-alpha-D-glucosaminyl 1-phosphate + UMP + 2 H(+)</text>
        <dbReference type="Rhea" id="RHEA:25213"/>
        <dbReference type="ChEBI" id="CHEBI:15377"/>
        <dbReference type="ChEBI" id="CHEBI:15378"/>
        <dbReference type="ChEBI" id="CHEBI:57865"/>
        <dbReference type="ChEBI" id="CHEBI:57957"/>
        <dbReference type="ChEBI" id="CHEBI:78847"/>
        <dbReference type="EC" id="3.6.1.54"/>
    </reaction>
</comment>
<evidence type="ECO:0000256" key="8">
    <source>
        <dbReference type="ARBA" id="ARBA00023136"/>
    </source>
</evidence>
<evidence type="ECO:0000313" key="12">
    <source>
        <dbReference type="EMBL" id="PWQ99312.1"/>
    </source>
</evidence>
<organism evidence="12 13">
    <name type="scientific">Leucothrix arctica</name>
    <dbReference type="NCBI Taxonomy" id="1481894"/>
    <lineage>
        <taxon>Bacteria</taxon>
        <taxon>Pseudomonadati</taxon>
        <taxon>Pseudomonadota</taxon>
        <taxon>Gammaproteobacteria</taxon>
        <taxon>Thiotrichales</taxon>
        <taxon>Thiotrichaceae</taxon>
        <taxon>Leucothrix</taxon>
    </lineage>
</organism>
<feature type="binding site" evidence="10">
    <location>
        <position position="201"/>
    </location>
    <ligand>
        <name>substrate</name>
    </ligand>
</feature>
<feature type="binding site" evidence="10">
    <location>
        <position position="12"/>
    </location>
    <ligand>
        <name>Mn(2+)</name>
        <dbReference type="ChEBI" id="CHEBI:29035"/>
        <label>1</label>
    </ligand>
</feature>
<dbReference type="PANTHER" id="PTHR34990">
    <property type="entry name" value="UDP-2,3-DIACYLGLUCOSAMINE HYDROLASE-RELATED"/>
    <property type="match status" value="1"/>
</dbReference>
<feature type="binding site" evidence="10">
    <location>
        <position position="85"/>
    </location>
    <ligand>
        <name>Mn(2+)</name>
        <dbReference type="ChEBI" id="CHEBI:29035"/>
        <label>2</label>
    </ligand>
</feature>
<feature type="binding site" evidence="10">
    <location>
        <begin position="85"/>
        <end position="86"/>
    </location>
    <ligand>
        <name>substrate</name>
    </ligand>
</feature>
<keyword evidence="13" id="KW-1185">Reference proteome</keyword>
<comment type="pathway">
    <text evidence="10">Glycolipid biosynthesis; lipid IV(A) biosynthesis; lipid IV(A) from (3R)-3-hydroxytetradecanoyl-[acyl-carrier-protein] and UDP-N-acetyl-alpha-D-glucosamine: step 4/6.</text>
</comment>
<sequence>MQKSTWFISDLHLDAKRPHIVQAFMQFLGSIHGKADSLYILGDLFEYWIGDDIVDSPAGQIVTPLLGGLRQLSDSGTQLYFTHGNRDFLVGERFSEMTGCELLPEKKVIDLYGTQTLLMHGDTLCTDDVEYIELRKMFYDVERRKQFLSFSFEQRVAEADRIRQASQAKMKEKSSEIMDVNQQAVELAMQEAGVQQLIHGHTHRPAIHEFELAGQPAKRVVLGDWYEQMSCLEVNADTFKLS</sequence>
<evidence type="ECO:0000256" key="1">
    <source>
        <dbReference type="ARBA" id="ARBA00022475"/>
    </source>
</evidence>
<feature type="binding site" evidence="10">
    <location>
        <position position="173"/>
    </location>
    <ligand>
        <name>substrate</name>
    </ligand>
</feature>
<comment type="function">
    <text evidence="10">Hydrolyzes the pyrophosphate bond of UDP-2,3-diacylglucosamine to yield 2,3-diacylglucosamine 1-phosphate (lipid X) and UMP by catalyzing the attack of water at the alpha-P atom. Involved in the biosynthesis of lipid A, a phosphorylated glycolipid that anchors the lipopolysaccharide to the outer membrane of the cell.</text>
</comment>
<evidence type="ECO:0000259" key="11">
    <source>
        <dbReference type="Pfam" id="PF00149"/>
    </source>
</evidence>
<name>A0A317CSL0_9GAMM</name>
<keyword evidence="6 10" id="KW-0378">Hydrolase</keyword>
<feature type="binding site" evidence="10">
    <location>
        <position position="43"/>
    </location>
    <ligand>
        <name>Mn(2+)</name>
        <dbReference type="ChEBI" id="CHEBI:29035"/>
        <label>1</label>
    </ligand>
</feature>
<feature type="binding site" evidence="10">
    <location>
        <position position="43"/>
    </location>
    <ligand>
        <name>Mn(2+)</name>
        <dbReference type="ChEBI" id="CHEBI:29035"/>
        <label>2</label>
    </ligand>
</feature>
<dbReference type="InterPro" id="IPR010138">
    <property type="entry name" value="UDP-diacylglucosamine_Hdrlase"/>
</dbReference>
<dbReference type="PANTHER" id="PTHR34990:SF1">
    <property type="entry name" value="UDP-2,3-DIACYLGLUCOSAMINE HYDROLASE"/>
    <property type="match status" value="1"/>
</dbReference>
<comment type="subcellular location">
    <subcellularLocation>
        <location evidence="10">Cell inner membrane</location>
        <topology evidence="10">Peripheral membrane protein</topology>
        <orientation evidence="10">Cytoplasmic side</orientation>
    </subcellularLocation>
</comment>
<dbReference type="CDD" id="cd07398">
    <property type="entry name" value="MPP_YbbF-LpxH"/>
    <property type="match status" value="1"/>
</dbReference>
<feature type="binding site" evidence="10">
    <location>
        <position position="10"/>
    </location>
    <ligand>
        <name>Mn(2+)</name>
        <dbReference type="ChEBI" id="CHEBI:29035"/>
        <label>1</label>
    </ligand>
</feature>
<reference evidence="12 13" key="1">
    <citation type="submission" date="2018-05" db="EMBL/GenBank/DDBJ databases">
        <title>Leucothrix arctica sp. nov., isolated from Arctic seawater.</title>
        <authorList>
            <person name="Choi A."/>
            <person name="Baek K."/>
        </authorList>
    </citation>
    <scope>NUCLEOTIDE SEQUENCE [LARGE SCALE GENOMIC DNA]</scope>
    <source>
        <strain evidence="12 13">IMCC9719</strain>
    </source>
</reference>
<dbReference type="OrthoDB" id="9783283at2"/>
<dbReference type="GO" id="GO:0009245">
    <property type="term" value="P:lipid A biosynthetic process"/>
    <property type="evidence" value="ECO:0007669"/>
    <property type="project" value="UniProtKB-UniRule"/>
</dbReference>
<evidence type="ECO:0000256" key="5">
    <source>
        <dbReference type="ARBA" id="ARBA00022723"/>
    </source>
</evidence>
<evidence type="ECO:0000256" key="6">
    <source>
        <dbReference type="ARBA" id="ARBA00022801"/>
    </source>
</evidence>
<dbReference type="RefSeq" id="WP_109821578.1">
    <property type="nucleotide sequence ID" value="NZ_QGKL01000006.1"/>
</dbReference>
<keyword evidence="2 10" id="KW-0444">Lipid biosynthesis</keyword>
<keyword evidence="3 10" id="KW-0997">Cell inner membrane</keyword>
<comment type="similarity">
    <text evidence="10">Belongs to the LpxH family.</text>
</comment>
<evidence type="ECO:0000256" key="4">
    <source>
        <dbReference type="ARBA" id="ARBA00022556"/>
    </source>
</evidence>
<dbReference type="GO" id="GO:0019897">
    <property type="term" value="C:extrinsic component of plasma membrane"/>
    <property type="evidence" value="ECO:0007669"/>
    <property type="project" value="UniProtKB-UniRule"/>
</dbReference>
<gene>
    <name evidence="10" type="primary">lpxH</name>
    <name evidence="12" type="ORF">DKT75_01015</name>
</gene>
<feature type="binding site" evidence="10">
    <location>
        <position position="166"/>
    </location>
    <ligand>
        <name>substrate</name>
    </ligand>
</feature>
<feature type="domain" description="Calcineurin-like phosphoesterase" evidence="11">
    <location>
        <begin position="5"/>
        <end position="205"/>
    </location>
</feature>
<dbReference type="InterPro" id="IPR029052">
    <property type="entry name" value="Metallo-depent_PP-like"/>
</dbReference>
<keyword evidence="9 10" id="KW-0464">Manganese</keyword>
<evidence type="ECO:0000313" key="13">
    <source>
        <dbReference type="Proteomes" id="UP000245506"/>
    </source>
</evidence>
<accession>A0A317CSL0</accession>
<dbReference type="EMBL" id="QGKL01000006">
    <property type="protein sequence ID" value="PWQ99312.1"/>
    <property type="molecule type" value="Genomic_DNA"/>
</dbReference>
<keyword evidence="7 10" id="KW-0443">Lipid metabolism</keyword>
<dbReference type="HAMAP" id="MF_00575">
    <property type="entry name" value="LpxH"/>
    <property type="match status" value="1"/>
</dbReference>
<dbReference type="InterPro" id="IPR004843">
    <property type="entry name" value="Calcineurin-like_PHP"/>
</dbReference>
<evidence type="ECO:0000256" key="2">
    <source>
        <dbReference type="ARBA" id="ARBA00022516"/>
    </source>
</evidence>
<dbReference type="Gene3D" id="3.60.21.10">
    <property type="match status" value="1"/>
</dbReference>
<dbReference type="InterPro" id="IPR043461">
    <property type="entry name" value="LpxH-like"/>
</dbReference>
<dbReference type="GO" id="GO:0030145">
    <property type="term" value="F:manganese ion binding"/>
    <property type="evidence" value="ECO:0007669"/>
    <property type="project" value="UniProtKB-UniRule"/>
</dbReference>
<keyword evidence="4 10" id="KW-0441">Lipid A biosynthesis</keyword>
<protein>
    <recommendedName>
        <fullName evidence="10">UDP-2,3-diacylglucosamine hydrolase</fullName>
        <ecNumber evidence="10">3.6.1.54</ecNumber>
    </recommendedName>
    <alternativeName>
        <fullName evidence="10">UDP-2,3-diacylglucosamine diphosphatase</fullName>
    </alternativeName>
</protein>